<keyword evidence="2" id="KW-0547">Nucleotide-binding</keyword>
<evidence type="ECO:0000313" key="3">
    <source>
        <dbReference type="Proteomes" id="UP000723714"/>
    </source>
</evidence>
<feature type="coiled-coil region" evidence="1">
    <location>
        <begin position="109"/>
        <end position="153"/>
    </location>
</feature>
<proteinExistence type="predicted"/>
<dbReference type="GO" id="GO:0005524">
    <property type="term" value="F:ATP binding"/>
    <property type="evidence" value="ECO:0007669"/>
    <property type="project" value="UniProtKB-KW"/>
</dbReference>
<dbReference type="SUPFAM" id="SSF55874">
    <property type="entry name" value="ATPase domain of HSP90 chaperone/DNA topoisomerase II/histidine kinase"/>
    <property type="match status" value="1"/>
</dbReference>
<dbReference type="RefSeq" id="WP_216244422.1">
    <property type="nucleotide sequence ID" value="NZ_JABACJ020000023.1"/>
</dbReference>
<sequence length="314" mass="35141">MGKWKKLRVNAIKESFDQLPTAVCFFDNLGGIVLCNRQMYRLSQYLFQSDMQYLGEVKIALASPPDGVVRLSDMEDTYRFPDKTVWQFEWTKVTDRYGEVYTQLTAADITELHRALVQLADDNRKLDEDAKKLRELSENVEAVAKEKELLAAKSAMHDSLAASITVTKQYLAGDLGEVDAGMVLQEWEKSIAFREAALLSAKEKLFHDAKSSGVMVQMKGEEPKGSAADLMYVAMQVCLNNAIQYAQATELEINIWNNADNYTVMIGNNGKQPEQTIMEGGGLTNLRHRIEAAGGTMNVQSLPKFSLIIDIPKN</sequence>
<reference evidence="2 3" key="1">
    <citation type="submission" date="2021-06" db="EMBL/GenBank/DDBJ databases">
        <title>Faecalicatena sp. nov. isolated from porcine feces.</title>
        <authorList>
            <person name="Oh B.S."/>
            <person name="Lee J.H."/>
        </authorList>
    </citation>
    <scope>NUCLEOTIDE SEQUENCE [LARGE SCALE GENOMIC DNA]</scope>
    <source>
        <strain evidence="2 3">AGMB00832</strain>
    </source>
</reference>
<dbReference type="EMBL" id="JABACJ020000023">
    <property type="protein sequence ID" value="MBU3877809.1"/>
    <property type="molecule type" value="Genomic_DNA"/>
</dbReference>
<keyword evidence="2" id="KW-0067">ATP-binding</keyword>
<dbReference type="InterPro" id="IPR036890">
    <property type="entry name" value="HATPase_C_sf"/>
</dbReference>
<keyword evidence="1" id="KW-0175">Coiled coil</keyword>
<organism evidence="2 3">
    <name type="scientific">Faecalicatena faecalis</name>
    <dbReference type="NCBI Taxonomy" id="2726362"/>
    <lineage>
        <taxon>Bacteria</taxon>
        <taxon>Bacillati</taxon>
        <taxon>Bacillota</taxon>
        <taxon>Clostridia</taxon>
        <taxon>Lachnospirales</taxon>
        <taxon>Lachnospiraceae</taxon>
        <taxon>Faecalicatena</taxon>
    </lineage>
</organism>
<gene>
    <name evidence="2" type="ORF">HGO97_018570</name>
</gene>
<comment type="caution">
    <text evidence="2">The sequence shown here is derived from an EMBL/GenBank/DDBJ whole genome shotgun (WGS) entry which is preliminary data.</text>
</comment>
<dbReference type="Proteomes" id="UP000723714">
    <property type="component" value="Unassembled WGS sequence"/>
</dbReference>
<keyword evidence="3" id="KW-1185">Reference proteome</keyword>
<name>A0ABS6D888_9FIRM</name>
<evidence type="ECO:0000256" key="1">
    <source>
        <dbReference type="SAM" id="Coils"/>
    </source>
</evidence>
<dbReference type="Gene3D" id="3.30.565.10">
    <property type="entry name" value="Histidine kinase-like ATPase, C-terminal domain"/>
    <property type="match status" value="1"/>
</dbReference>
<accession>A0ABS6D888</accession>
<protein>
    <submittedName>
        <fullName evidence="2">ATP-binding protein</fullName>
    </submittedName>
</protein>
<evidence type="ECO:0000313" key="2">
    <source>
        <dbReference type="EMBL" id="MBU3877809.1"/>
    </source>
</evidence>